<keyword evidence="1" id="KW-0001">2Fe-2S</keyword>
<evidence type="ECO:0000313" key="7">
    <source>
        <dbReference type="Proteomes" id="UP000238322"/>
    </source>
</evidence>
<dbReference type="GO" id="GO:0003700">
    <property type="term" value="F:DNA-binding transcription factor activity"/>
    <property type="evidence" value="ECO:0007669"/>
    <property type="project" value="InterPro"/>
</dbReference>
<dbReference type="InterPro" id="IPR000551">
    <property type="entry name" value="MerR-type_HTH_dom"/>
</dbReference>
<feature type="domain" description="HTH merR-type" evidence="5">
    <location>
        <begin position="11"/>
        <end position="79"/>
    </location>
</feature>
<keyword evidence="4" id="KW-0238">DNA-binding</keyword>
<dbReference type="PANTHER" id="PTHR30204">
    <property type="entry name" value="REDOX-CYCLING DRUG-SENSING TRANSCRIPTIONAL ACTIVATOR SOXR"/>
    <property type="match status" value="1"/>
</dbReference>
<dbReference type="Proteomes" id="UP000238322">
    <property type="component" value="Unassembled WGS sequence"/>
</dbReference>
<dbReference type="InterPro" id="IPR009061">
    <property type="entry name" value="DNA-bd_dom_put_sf"/>
</dbReference>
<comment type="caution">
    <text evidence="6">The sequence shown here is derived from an EMBL/GenBank/DDBJ whole genome shotgun (WGS) entry which is preliminary data.</text>
</comment>
<evidence type="ECO:0000256" key="3">
    <source>
        <dbReference type="ARBA" id="ARBA00023014"/>
    </source>
</evidence>
<dbReference type="GO" id="GO:0051537">
    <property type="term" value="F:2 iron, 2 sulfur cluster binding"/>
    <property type="evidence" value="ECO:0007669"/>
    <property type="project" value="UniProtKB-KW"/>
</dbReference>
<evidence type="ECO:0000256" key="4">
    <source>
        <dbReference type="ARBA" id="ARBA00023125"/>
    </source>
</evidence>
<evidence type="ECO:0000313" key="6">
    <source>
        <dbReference type="EMBL" id="PQO40612.1"/>
    </source>
</evidence>
<dbReference type="GO" id="GO:0006979">
    <property type="term" value="P:response to oxidative stress"/>
    <property type="evidence" value="ECO:0007669"/>
    <property type="project" value="InterPro"/>
</dbReference>
<evidence type="ECO:0000259" key="5">
    <source>
        <dbReference type="PROSITE" id="PS50937"/>
    </source>
</evidence>
<dbReference type="PRINTS" id="PR00040">
    <property type="entry name" value="HTHMERR"/>
</dbReference>
<gene>
    <name evidence="6" type="primary">soxR</name>
    <name evidence="6" type="ORF">C5Y83_01405</name>
</gene>
<name>A0A2S8G829_9BACT</name>
<sequence length="150" mass="16907">MVSSDHAEEELLAIGEVSYRSGIAVSAIHFYESKGLIRSSRNKRNQRLFSRRELRVLALIKVAQDLGFTLEEIGEAFRGIPTDRTPRKGDWQKVSRALDKALEEKINLAQRMRKQLNQCIGCGCLSLSDCPLRNPQDELGKHGPGPHLLR</sequence>
<organism evidence="6 7">
    <name type="scientific">Blastopirellula marina</name>
    <dbReference type="NCBI Taxonomy" id="124"/>
    <lineage>
        <taxon>Bacteria</taxon>
        <taxon>Pseudomonadati</taxon>
        <taxon>Planctomycetota</taxon>
        <taxon>Planctomycetia</taxon>
        <taxon>Pirellulales</taxon>
        <taxon>Pirellulaceae</taxon>
        <taxon>Blastopirellula</taxon>
    </lineage>
</organism>
<dbReference type="OrthoDB" id="9791488at2"/>
<dbReference type="PROSITE" id="PS50937">
    <property type="entry name" value="HTH_MERR_2"/>
    <property type="match status" value="1"/>
</dbReference>
<proteinExistence type="predicted"/>
<dbReference type="Gene3D" id="1.10.1660.10">
    <property type="match status" value="1"/>
</dbReference>
<dbReference type="AlphaFoldDB" id="A0A2S8G829"/>
<dbReference type="EMBL" id="PUHY01000001">
    <property type="protein sequence ID" value="PQO40612.1"/>
    <property type="molecule type" value="Genomic_DNA"/>
</dbReference>
<dbReference type="Pfam" id="PF13411">
    <property type="entry name" value="MerR_1"/>
    <property type="match status" value="1"/>
</dbReference>
<dbReference type="PANTHER" id="PTHR30204:SF0">
    <property type="entry name" value="REDOX-SENSITIVE TRANSCRIPTIONAL ACTIVATOR SOXR"/>
    <property type="match status" value="1"/>
</dbReference>
<dbReference type="NCBIfam" id="TIGR01950">
    <property type="entry name" value="SoxR"/>
    <property type="match status" value="1"/>
</dbReference>
<keyword evidence="1" id="KW-0479">Metal-binding</keyword>
<dbReference type="InterPro" id="IPR047057">
    <property type="entry name" value="MerR_fam"/>
</dbReference>
<dbReference type="PROSITE" id="PS00552">
    <property type="entry name" value="HTH_MERR_1"/>
    <property type="match status" value="1"/>
</dbReference>
<evidence type="ECO:0000256" key="2">
    <source>
        <dbReference type="ARBA" id="ARBA00023004"/>
    </source>
</evidence>
<dbReference type="SMART" id="SM00422">
    <property type="entry name" value="HTH_MERR"/>
    <property type="match status" value="1"/>
</dbReference>
<reference evidence="6 7" key="1">
    <citation type="submission" date="2018-02" db="EMBL/GenBank/DDBJ databases">
        <title>Comparative genomes isolates from brazilian mangrove.</title>
        <authorList>
            <person name="Araujo J.E."/>
            <person name="Taketani R.G."/>
            <person name="Silva M.C.P."/>
            <person name="Loureco M.V."/>
            <person name="Andreote F.D."/>
        </authorList>
    </citation>
    <scope>NUCLEOTIDE SEQUENCE [LARGE SCALE GENOMIC DNA]</scope>
    <source>
        <strain evidence="6 7">Hex-1 MGV</strain>
    </source>
</reference>
<protein>
    <submittedName>
        <fullName evidence="6">Redox-sensitive transcriptional activator SoxR</fullName>
    </submittedName>
</protein>
<keyword evidence="3" id="KW-0411">Iron-sulfur</keyword>
<keyword evidence="2" id="KW-0408">Iron</keyword>
<accession>A0A2S8G829</accession>
<dbReference type="GO" id="GO:0003677">
    <property type="term" value="F:DNA binding"/>
    <property type="evidence" value="ECO:0007669"/>
    <property type="project" value="UniProtKB-KW"/>
</dbReference>
<dbReference type="InterPro" id="IPR010211">
    <property type="entry name" value="Redox-sen_tscrpt-act_SoxR"/>
</dbReference>
<evidence type="ECO:0000256" key="1">
    <source>
        <dbReference type="ARBA" id="ARBA00022714"/>
    </source>
</evidence>
<dbReference type="SUPFAM" id="SSF46955">
    <property type="entry name" value="Putative DNA-binding domain"/>
    <property type="match status" value="1"/>
</dbReference>